<accession>A0A1H7T5Q2</accession>
<dbReference type="PANTHER" id="PTHR43459:SF1">
    <property type="entry name" value="EG:BACN32G11.4 PROTEIN"/>
    <property type="match status" value="1"/>
</dbReference>
<evidence type="ECO:0000256" key="1">
    <source>
        <dbReference type="ARBA" id="ARBA00005254"/>
    </source>
</evidence>
<keyword evidence="4" id="KW-1185">Reference proteome</keyword>
<dbReference type="PROSITE" id="PS00166">
    <property type="entry name" value="ENOYL_COA_HYDRATASE"/>
    <property type="match status" value="1"/>
</dbReference>
<proteinExistence type="inferred from homology"/>
<dbReference type="Pfam" id="PF00378">
    <property type="entry name" value="ECH_1"/>
    <property type="match status" value="1"/>
</dbReference>
<dbReference type="Gene3D" id="1.10.12.10">
    <property type="entry name" value="Lyase 2-enoyl-coa Hydratase, Chain A, domain 2"/>
    <property type="match status" value="1"/>
</dbReference>
<protein>
    <submittedName>
        <fullName evidence="3">Enoyl-CoA hydratase</fullName>
    </submittedName>
</protein>
<evidence type="ECO:0000313" key="4">
    <source>
        <dbReference type="Proteomes" id="UP000199664"/>
    </source>
</evidence>
<dbReference type="Proteomes" id="UP000199664">
    <property type="component" value="Unassembled WGS sequence"/>
</dbReference>
<dbReference type="SUPFAM" id="SSF52096">
    <property type="entry name" value="ClpP/crotonase"/>
    <property type="match status" value="1"/>
</dbReference>
<dbReference type="InterPro" id="IPR018376">
    <property type="entry name" value="Enoyl-CoA_hyd/isom_CS"/>
</dbReference>
<dbReference type="RefSeq" id="WP_091836809.1">
    <property type="nucleotide sequence ID" value="NZ_FOAN01000005.1"/>
</dbReference>
<organism evidence="3 4">
    <name type="scientific">Bosea lupini</name>
    <dbReference type="NCBI Taxonomy" id="1036779"/>
    <lineage>
        <taxon>Bacteria</taxon>
        <taxon>Pseudomonadati</taxon>
        <taxon>Pseudomonadota</taxon>
        <taxon>Alphaproteobacteria</taxon>
        <taxon>Hyphomicrobiales</taxon>
        <taxon>Boseaceae</taxon>
        <taxon>Bosea</taxon>
    </lineage>
</organism>
<dbReference type="PANTHER" id="PTHR43459">
    <property type="entry name" value="ENOYL-COA HYDRATASE"/>
    <property type="match status" value="1"/>
</dbReference>
<evidence type="ECO:0000313" key="3">
    <source>
        <dbReference type="EMBL" id="SEL80220.1"/>
    </source>
</evidence>
<name>A0A1H7T5Q2_9HYPH</name>
<dbReference type="AlphaFoldDB" id="A0A1H7T5Q2"/>
<comment type="similarity">
    <text evidence="1 2">Belongs to the enoyl-CoA hydratase/isomerase family.</text>
</comment>
<dbReference type="InterPro" id="IPR029045">
    <property type="entry name" value="ClpP/crotonase-like_dom_sf"/>
</dbReference>
<dbReference type="STRING" id="1036779.SAMN04515666_105367"/>
<reference evidence="4" key="1">
    <citation type="submission" date="2016-10" db="EMBL/GenBank/DDBJ databases">
        <authorList>
            <person name="Varghese N."/>
            <person name="Submissions S."/>
        </authorList>
    </citation>
    <scope>NUCLEOTIDE SEQUENCE [LARGE SCALE GENOMIC DNA]</scope>
    <source>
        <strain evidence="4">LMG 26383,CCUG 61248,R- 45681</strain>
    </source>
</reference>
<dbReference type="Gene3D" id="3.90.226.10">
    <property type="entry name" value="2-enoyl-CoA Hydratase, Chain A, domain 1"/>
    <property type="match status" value="1"/>
</dbReference>
<dbReference type="EMBL" id="FOAN01000005">
    <property type="protein sequence ID" value="SEL80220.1"/>
    <property type="molecule type" value="Genomic_DNA"/>
</dbReference>
<evidence type="ECO:0000256" key="2">
    <source>
        <dbReference type="RuleBase" id="RU003707"/>
    </source>
</evidence>
<dbReference type="CDD" id="cd06558">
    <property type="entry name" value="crotonase-like"/>
    <property type="match status" value="1"/>
</dbReference>
<gene>
    <name evidence="3" type="ORF">SAMN04515666_105367</name>
</gene>
<dbReference type="InterPro" id="IPR014748">
    <property type="entry name" value="Enoyl-CoA_hydra_C"/>
</dbReference>
<dbReference type="InterPro" id="IPR001753">
    <property type="entry name" value="Enoyl-CoA_hydra/iso"/>
</dbReference>
<sequence>MDQAESPVLLAIEQAVATVTLNRPRVLNAIDPQMARSLADAIERIARDGTARVLLLRGEGRAFCAGGDVARFFDGDPAAAIEAIIDPVHAALRALDALKLPTLAAVQGPVAGAGFSLSMACDLCIAADDAVFTLAFARIGISPDSSSTYRLPRIVGTRKALELAMLAEPMRAPEAQALGLVNRVVPAADLASEALALARRLALGPTAAYARIKHLIGHSLGNDLSAQLELEREAFLAGARTADFREGAQAFLAKRPPQFEGR</sequence>
<dbReference type="OrthoDB" id="9781757at2"/>
<dbReference type="GO" id="GO:0003824">
    <property type="term" value="F:catalytic activity"/>
    <property type="evidence" value="ECO:0007669"/>
    <property type="project" value="InterPro"/>
</dbReference>